<dbReference type="SUPFAM" id="SSF117281">
    <property type="entry name" value="Kelch motif"/>
    <property type="match status" value="1"/>
</dbReference>
<dbReference type="AlphaFoldDB" id="A0A5N5X2J9"/>
<evidence type="ECO:0000256" key="1">
    <source>
        <dbReference type="ARBA" id="ARBA00022737"/>
    </source>
</evidence>
<organism evidence="5 6">
    <name type="scientific">Aspergillus leporis</name>
    <dbReference type="NCBI Taxonomy" id="41062"/>
    <lineage>
        <taxon>Eukaryota</taxon>
        <taxon>Fungi</taxon>
        <taxon>Dikarya</taxon>
        <taxon>Ascomycota</taxon>
        <taxon>Pezizomycotina</taxon>
        <taxon>Eurotiomycetes</taxon>
        <taxon>Eurotiomycetidae</taxon>
        <taxon>Eurotiales</taxon>
        <taxon>Aspergillaceae</taxon>
        <taxon>Aspergillus</taxon>
        <taxon>Aspergillus subgen. Circumdati</taxon>
    </lineage>
</organism>
<feature type="compositionally biased region" description="Basic and acidic residues" evidence="3">
    <location>
        <begin position="508"/>
        <end position="522"/>
    </location>
</feature>
<feature type="region of interest" description="Disordered" evidence="3">
    <location>
        <begin position="493"/>
        <end position="546"/>
    </location>
</feature>
<reference evidence="5 6" key="1">
    <citation type="submission" date="2019-04" db="EMBL/GenBank/DDBJ databases">
        <title>Friends and foes A comparative genomics study of 23 Aspergillus species from section Flavi.</title>
        <authorList>
            <consortium name="DOE Joint Genome Institute"/>
            <person name="Kjaerbolling I."/>
            <person name="Vesth T."/>
            <person name="Frisvad J.C."/>
            <person name="Nybo J.L."/>
            <person name="Theobald S."/>
            <person name="Kildgaard S."/>
            <person name="Isbrandt T."/>
            <person name="Kuo A."/>
            <person name="Sato A."/>
            <person name="Lyhne E.K."/>
            <person name="Kogle M.E."/>
            <person name="Wiebenga A."/>
            <person name="Kun R.S."/>
            <person name="Lubbers R.J."/>
            <person name="Makela M.R."/>
            <person name="Barry K."/>
            <person name="Chovatia M."/>
            <person name="Clum A."/>
            <person name="Daum C."/>
            <person name="Haridas S."/>
            <person name="He G."/>
            <person name="LaButti K."/>
            <person name="Lipzen A."/>
            <person name="Mondo S."/>
            <person name="Riley R."/>
            <person name="Salamov A."/>
            <person name="Simmons B.A."/>
            <person name="Magnuson J.K."/>
            <person name="Henrissat B."/>
            <person name="Mortensen U.H."/>
            <person name="Larsen T.O."/>
            <person name="Devries R.P."/>
            <person name="Grigoriev I.V."/>
            <person name="Machida M."/>
            <person name="Baker S.E."/>
            <person name="Andersen M.R."/>
        </authorList>
    </citation>
    <scope>NUCLEOTIDE SEQUENCE [LARGE SCALE GENOMIC DNA]</scope>
    <source>
        <strain evidence="5 6">CBS 151.66</strain>
    </source>
</reference>
<dbReference type="OrthoDB" id="10251809at2759"/>
<protein>
    <recommendedName>
        <fullName evidence="7">Kelch repeat protein</fullName>
    </recommendedName>
</protein>
<dbReference type="InterPro" id="IPR015915">
    <property type="entry name" value="Kelch-typ_b-propeller"/>
</dbReference>
<dbReference type="EMBL" id="ML732224">
    <property type="protein sequence ID" value="KAB8073562.1"/>
    <property type="molecule type" value="Genomic_DNA"/>
</dbReference>
<dbReference type="Gene3D" id="2.120.10.80">
    <property type="entry name" value="Kelch-type beta propeller"/>
    <property type="match status" value="1"/>
</dbReference>
<evidence type="ECO:0000313" key="5">
    <source>
        <dbReference type="EMBL" id="KAB8073562.1"/>
    </source>
</evidence>
<keyword evidence="4" id="KW-0472">Membrane</keyword>
<sequence>MFNIALWAFHMNCRLQNHNFSLFTLMEKRALFIFLLLIGVQCAAGALTDLSNGFCRSYKFGTTIANDTLYLIDLDGGLIPGDGNASNNYLVQLDLTQQFSLNNGSNYKMSLITPEAPKLKDQALWSSRDNTTLYAYGGRGVDNTSSDNGIWTYKSETKTWKLQQTGMIAVRRLGGAYVNVPAIQGAYWLGGYQSSDTTETITDKTINYLDKMIQLNTTTGQITELSAPSTPVQQGALVYIPVGRMGILVFMGGEVPSAATGVNLTYTPNSWNYVQVYDIASDKWYNQTTSGNVVAARTQFCAVVQHDISSSSYQIYILGGANFVTKSVYSDVSYLSIPSFKWFRAEGLNEGRMTLACEAYGRQIFGVGGRLAWSDTAAAGCYTMPAFLYDAQSESEPADFDPSLFAYSIQSATEQDIKASPYPSTWADPALKTIFTQSSPSPTSSAISSANNGDGPKINVGAMVGGIVGGVAGLASLISVLFFLIRRKRRAADNRPGKMEVKPGCSKDSSRRGELADTELKPELPAQDIPHELGYGNVYEMDGRDR</sequence>
<keyword evidence="6" id="KW-1185">Reference proteome</keyword>
<accession>A0A5N5X2J9</accession>
<evidence type="ECO:0008006" key="7">
    <source>
        <dbReference type="Google" id="ProtNLM"/>
    </source>
</evidence>
<keyword evidence="4" id="KW-0812">Transmembrane</keyword>
<evidence type="ECO:0000256" key="4">
    <source>
        <dbReference type="SAM" id="Phobius"/>
    </source>
</evidence>
<keyword evidence="1" id="KW-0677">Repeat</keyword>
<dbReference type="PANTHER" id="PTHR47435">
    <property type="entry name" value="KELCH REPEAT PROTEIN (AFU_ORTHOLOGUE AFUA_5G12780)"/>
    <property type="match status" value="1"/>
</dbReference>
<keyword evidence="4" id="KW-1133">Transmembrane helix</keyword>
<dbReference type="GO" id="GO:0019760">
    <property type="term" value="P:glucosinolate metabolic process"/>
    <property type="evidence" value="ECO:0007669"/>
    <property type="project" value="UniProtKB-ARBA"/>
</dbReference>
<evidence type="ECO:0000256" key="3">
    <source>
        <dbReference type="SAM" id="MobiDB-lite"/>
    </source>
</evidence>
<keyword evidence="2" id="KW-0408">Iron</keyword>
<name>A0A5N5X2J9_9EURO</name>
<dbReference type="Proteomes" id="UP000326565">
    <property type="component" value="Unassembled WGS sequence"/>
</dbReference>
<feature type="transmembrane region" description="Helical" evidence="4">
    <location>
        <begin position="460"/>
        <end position="485"/>
    </location>
</feature>
<gene>
    <name evidence="5" type="ORF">BDV29DRAFT_175188</name>
</gene>
<evidence type="ECO:0000256" key="2">
    <source>
        <dbReference type="ARBA" id="ARBA00023004"/>
    </source>
</evidence>
<dbReference type="PANTHER" id="PTHR47435:SF4">
    <property type="entry name" value="KELCH REPEAT PROTEIN (AFU_ORTHOLOGUE AFUA_5G12780)"/>
    <property type="match status" value="1"/>
</dbReference>
<evidence type="ECO:0000313" key="6">
    <source>
        <dbReference type="Proteomes" id="UP000326565"/>
    </source>
</evidence>
<proteinExistence type="predicted"/>